<accession>A0ABY2KLT9</accession>
<evidence type="ECO:0000313" key="1">
    <source>
        <dbReference type="EMBL" id="TGD43481.1"/>
    </source>
</evidence>
<name>A0ABY2KLT9_9RHOB</name>
<proteinExistence type="predicted"/>
<gene>
    <name evidence="1" type="ORF">EEB11_08700</name>
</gene>
<dbReference type="Proteomes" id="UP000297741">
    <property type="component" value="Unassembled WGS sequence"/>
</dbReference>
<organism evidence="1 2">
    <name type="scientific">Pseudotabrizicola sediminis</name>
    <dbReference type="NCBI Taxonomy" id="2486418"/>
    <lineage>
        <taxon>Bacteria</taxon>
        <taxon>Pseudomonadati</taxon>
        <taxon>Pseudomonadota</taxon>
        <taxon>Alphaproteobacteria</taxon>
        <taxon>Rhodobacterales</taxon>
        <taxon>Paracoccaceae</taxon>
        <taxon>Pseudotabrizicola</taxon>
    </lineage>
</organism>
<protein>
    <submittedName>
        <fullName evidence="1">Glycosyltransferase</fullName>
    </submittedName>
</protein>
<sequence length="403" mass="42558">MSGLDLAGKPGDESAVAGGLMAHLLMLAPAPVIRLKGGRLRLDVKYVEGMRAHDALWDGAVSAVVWEGAGAVPFGADYAPEDLGFDLTVLPAGALVPVAGADLIAAPADMAGVLALAGGPVPVVFVVEYTIGTRLRIVALDRDRGLLRKGWSALWNLAVEARRRAAFRRAAGVQCNGYPAFDAYAGLNARTMLYLDGRMRTAMMATPQEMASRAAHCGPLRLVHSGRLEPMKGAQDLVPVARGLVARGVDFTLDVFGTGALEAELRAGAEGLGGRLRLHDPVDFETVLVPWMRGNADLFLSCHRQADPSCTYLESLGCGVPVLGYANEMWGRMAAESGGGWAVPLGDRGALVERIVQLAGRREAVTAAARSGLAFAQGHGFETEFARRMAHFAACLPPQRTVV</sequence>
<keyword evidence="2" id="KW-1185">Reference proteome</keyword>
<dbReference type="EMBL" id="RPEM01000005">
    <property type="protein sequence ID" value="TGD43481.1"/>
    <property type="molecule type" value="Genomic_DNA"/>
</dbReference>
<reference evidence="1 2" key="1">
    <citation type="submission" date="2018-11" db="EMBL/GenBank/DDBJ databases">
        <title>Tabrizicola sp. isolated from sediment of alpine lake.</title>
        <authorList>
            <person name="Liu Z."/>
        </authorList>
    </citation>
    <scope>NUCLEOTIDE SEQUENCE [LARGE SCALE GENOMIC DNA]</scope>
    <source>
        <strain evidence="1 2">DRYC-M-16</strain>
    </source>
</reference>
<dbReference type="Gene3D" id="3.40.50.2000">
    <property type="entry name" value="Glycogen Phosphorylase B"/>
    <property type="match status" value="1"/>
</dbReference>
<dbReference type="SUPFAM" id="SSF53756">
    <property type="entry name" value="UDP-Glycosyltransferase/glycogen phosphorylase"/>
    <property type="match status" value="1"/>
</dbReference>
<comment type="caution">
    <text evidence="1">The sequence shown here is derived from an EMBL/GenBank/DDBJ whole genome shotgun (WGS) entry which is preliminary data.</text>
</comment>
<evidence type="ECO:0000313" key="2">
    <source>
        <dbReference type="Proteomes" id="UP000297741"/>
    </source>
</evidence>
<dbReference type="Pfam" id="PF13692">
    <property type="entry name" value="Glyco_trans_1_4"/>
    <property type="match status" value="1"/>
</dbReference>